<organism evidence="1 2">
    <name type="scientific">Dentiscutata erythropus</name>
    <dbReference type="NCBI Taxonomy" id="1348616"/>
    <lineage>
        <taxon>Eukaryota</taxon>
        <taxon>Fungi</taxon>
        <taxon>Fungi incertae sedis</taxon>
        <taxon>Mucoromycota</taxon>
        <taxon>Glomeromycotina</taxon>
        <taxon>Glomeromycetes</taxon>
        <taxon>Diversisporales</taxon>
        <taxon>Gigasporaceae</taxon>
        <taxon>Dentiscutata</taxon>
    </lineage>
</organism>
<dbReference type="Proteomes" id="UP000789405">
    <property type="component" value="Unassembled WGS sequence"/>
</dbReference>
<accession>A0A9N9HU70</accession>
<sequence length="138" mass="16014">MEFPTEFSEETKKLVALWGEIIQDKHKDDDEEIFCCDPLLIIEYNQPGLISRNITEVNVANGTKYYVPIAFPSQHLQQSNSVFAFNCMQTVEDAIRDLYDNFHNAVTGRQDPIVGRVYKVVFRRGNTFEVAERHHVFD</sequence>
<evidence type="ECO:0000313" key="1">
    <source>
        <dbReference type="EMBL" id="CAG8705253.1"/>
    </source>
</evidence>
<dbReference type="EMBL" id="CAJVPY010009142">
    <property type="protein sequence ID" value="CAG8705253.1"/>
    <property type="molecule type" value="Genomic_DNA"/>
</dbReference>
<dbReference type="AlphaFoldDB" id="A0A9N9HU70"/>
<reference evidence="1" key="1">
    <citation type="submission" date="2021-06" db="EMBL/GenBank/DDBJ databases">
        <authorList>
            <person name="Kallberg Y."/>
            <person name="Tangrot J."/>
            <person name="Rosling A."/>
        </authorList>
    </citation>
    <scope>NUCLEOTIDE SEQUENCE</scope>
    <source>
        <strain evidence="1">MA453B</strain>
    </source>
</reference>
<protein>
    <submittedName>
        <fullName evidence="1">24443_t:CDS:1</fullName>
    </submittedName>
</protein>
<comment type="caution">
    <text evidence="1">The sequence shown here is derived from an EMBL/GenBank/DDBJ whole genome shotgun (WGS) entry which is preliminary data.</text>
</comment>
<keyword evidence="2" id="KW-1185">Reference proteome</keyword>
<name>A0A9N9HU70_9GLOM</name>
<evidence type="ECO:0000313" key="2">
    <source>
        <dbReference type="Proteomes" id="UP000789405"/>
    </source>
</evidence>
<gene>
    <name evidence="1" type="ORF">DERYTH_LOCUS13240</name>
</gene>
<proteinExistence type="predicted"/>
<dbReference type="OrthoDB" id="2344619at2759"/>